<feature type="transmembrane region" description="Helical" evidence="1">
    <location>
        <begin position="27"/>
        <end position="45"/>
    </location>
</feature>
<protein>
    <submittedName>
        <fullName evidence="2">Uncharacterized protein</fullName>
    </submittedName>
</protein>
<feature type="transmembrane region" description="Helical" evidence="1">
    <location>
        <begin position="57"/>
        <end position="77"/>
    </location>
</feature>
<keyword evidence="1" id="KW-0812">Transmembrane</keyword>
<gene>
    <name evidence="2" type="ORF">SAMN05421869_105121</name>
</gene>
<feature type="transmembrane region" description="Helical" evidence="1">
    <location>
        <begin position="116"/>
        <end position="135"/>
    </location>
</feature>
<keyword evidence="3" id="KW-1185">Reference proteome</keyword>
<sequence length="322" mass="33559">MPRGRPVDVDQPAASAMMGRMREWGRGALAGLAVGAVQAVLWAASTPWDGHSGVRGPFSPAMVPAVFLTGLASAALLRLRHWPLIAFTGAVATLVLGAALWRFVPETTFYGFDRSLLGGVHLSAAVAGFTAAGALTGMRRVWPGVASLGVLAAVCALAAPLEEPVRRWHLARAFDLLGVPLVAPGIAGRRLYAAEPPIVRDTVEPLILLEYRRVGAETVGGSRLGIQVVVRRASAATAAQACATPYNATSWDDDPAAPCAAASRGRWVRHGREGRVAVFTHGGGALIELDSHGASEADLLAAADTVRPISADTLAAQVRPVR</sequence>
<dbReference type="AlphaFoldDB" id="A0A1G8JL62"/>
<dbReference type="EMBL" id="FNDJ01000005">
    <property type="protein sequence ID" value="SDI31978.1"/>
    <property type="molecule type" value="Genomic_DNA"/>
</dbReference>
<feature type="transmembrane region" description="Helical" evidence="1">
    <location>
        <begin position="142"/>
        <end position="161"/>
    </location>
</feature>
<organism evidence="2 3">
    <name type="scientific">Nonomuraea jiangxiensis</name>
    <dbReference type="NCBI Taxonomy" id="633440"/>
    <lineage>
        <taxon>Bacteria</taxon>
        <taxon>Bacillati</taxon>
        <taxon>Actinomycetota</taxon>
        <taxon>Actinomycetes</taxon>
        <taxon>Streptosporangiales</taxon>
        <taxon>Streptosporangiaceae</taxon>
        <taxon>Nonomuraea</taxon>
    </lineage>
</organism>
<keyword evidence="1" id="KW-1133">Transmembrane helix</keyword>
<evidence type="ECO:0000256" key="1">
    <source>
        <dbReference type="SAM" id="Phobius"/>
    </source>
</evidence>
<evidence type="ECO:0000313" key="2">
    <source>
        <dbReference type="EMBL" id="SDI31978.1"/>
    </source>
</evidence>
<name>A0A1G8JL62_9ACTN</name>
<reference evidence="2 3" key="1">
    <citation type="submission" date="2016-10" db="EMBL/GenBank/DDBJ databases">
        <authorList>
            <person name="de Groot N.N."/>
        </authorList>
    </citation>
    <scope>NUCLEOTIDE SEQUENCE [LARGE SCALE GENOMIC DNA]</scope>
    <source>
        <strain evidence="2 3">CGMCC 4.6533</strain>
    </source>
</reference>
<proteinExistence type="predicted"/>
<dbReference type="STRING" id="633440.SAMN05421869_105121"/>
<keyword evidence="1" id="KW-0472">Membrane</keyword>
<feature type="transmembrane region" description="Helical" evidence="1">
    <location>
        <begin position="84"/>
        <end position="104"/>
    </location>
</feature>
<evidence type="ECO:0000313" key="3">
    <source>
        <dbReference type="Proteomes" id="UP000199202"/>
    </source>
</evidence>
<dbReference type="Proteomes" id="UP000199202">
    <property type="component" value="Unassembled WGS sequence"/>
</dbReference>
<accession>A0A1G8JL62</accession>